<evidence type="ECO:0000313" key="1">
    <source>
        <dbReference type="EMBL" id="KAK6627868.1"/>
    </source>
</evidence>
<protein>
    <submittedName>
        <fullName evidence="1">Uncharacterized protein</fullName>
    </submittedName>
</protein>
<sequence length="182" mass="19987">MSTIPNSSHGSIRHTILQTAIELEGSKAETNLTNAFDMPELCPLRAGLSSFNKIAKHSGRGGFSHHRAITTSNQKTADGLSPGSLTCNLAPDYSPPSERSGLAELAQQKDYHAYWFPSSPQWLKSRVSLIINRAHIYYENFLCQKSHSHNFQHKTSDTSTEVAVSSRTTPVAPFRSTTSIVS</sequence>
<gene>
    <name evidence="1" type="ORF">RUM44_010348</name>
</gene>
<dbReference type="Proteomes" id="UP001359485">
    <property type="component" value="Unassembled WGS sequence"/>
</dbReference>
<keyword evidence="2" id="KW-1185">Reference proteome</keyword>
<dbReference type="EMBL" id="JAWJWF010000045">
    <property type="protein sequence ID" value="KAK6627868.1"/>
    <property type="molecule type" value="Genomic_DNA"/>
</dbReference>
<comment type="caution">
    <text evidence="1">The sequence shown here is derived from an EMBL/GenBank/DDBJ whole genome shotgun (WGS) entry which is preliminary data.</text>
</comment>
<proteinExistence type="predicted"/>
<evidence type="ECO:0000313" key="2">
    <source>
        <dbReference type="Proteomes" id="UP001359485"/>
    </source>
</evidence>
<accession>A0ABR1AVB1</accession>
<name>A0ABR1AVB1_POLSC</name>
<organism evidence="1 2">
    <name type="scientific">Polyplax serrata</name>
    <name type="common">Common mouse louse</name>
    <dbReference type="NCBI Taxonomy" id="468196"/>
    <lineage>
        <taxon>Eukaryota</taxon>
        <taxon>Metazoa</taxon>
        <taxon>Ecdysozoa</taxon>
        <taxon>Arthropoda</taxon>
        <taxon>Hexapoda</taxon>
        <taxon>Insecta</taxon>
        <taxon>Pterygota</taxon>
        <taxon>Neoptera</taxon>
        <taxon>Paraneoptera</taxon>
        <taxon>Psocodea</taxon>
        <taxon>Troctomorpha</taxon>
        <taxon>Phthiraptera</taxon>
        <taxon>Anoplura</taxon>
        <taxon>Polyplacidae</taxon>
        <taxon>Polyplax</taxon>
    </lineage>
</organism>
<reference evidence="1 2" key="1">
    <citation type="submission" date="2023-09" db="EMBL/GenBank/DDBJ databases">
        <title>Genomes of two closely related lineages of the louse Polyplax serrata with different host specificities.</title>
        <authorList>
            <person name="Martinu J."/>
            <person name="Tarabai H."/>
            <person name="Stefka J."/>
            <person name="Hypsa V."/>
        </authorList>
    </citation>
    <scope>NUCLEOTIDE SEQUENCE [LARGE SCALE GENOMIC DNA]</scope>
    <source>
        <strain evidence="1">98ZLc_SE</strain>
    </source>
</reference>